<dbReference type="InterPro" id="IPR011006">
    <property type="entry name" value="CheY-like_superfamily"/>
</dbReference>
<dbReference type="SMART" id="SM00862">
    <property type="entry name" value="Trans_reg_C"/>
    <property type="match status" value="1"/>
</dbReference>
<dbReference type="GO" id="GO:0000156">
    <property type="term" value="F:phosphorelay response regulator activity"/>
    <property type="evidence" value="ECO:0007669"/>
    <property type="project" value="TreeGrafter"/>
</dbReference>
<dbReference type="PROSITE" id="PS51755">
    <property type="entry name" value="OMPR_PHOB"/>
    <property type="match status" value="1"/>
</dbReference>
<evidence type="ECO:0000256" key="5">
    <source>
        <dbReference type="ARBA" id="ARBA00023015"/>
    </source>
</evidence>
<dbReference type="GO" id="GO:0032993">
    <property type="term" value="C:protein-DNA complex"/>
    <property type="evidence" value="ECO:0007669"/>
    <property type="project" value="TreeGrafter"/>
</dbReference>
<dbReference type="GO" id="GO:0005829">
    <property type="term" value="C:cytosol"/>
    <property type="evidence" value="ECO:0007669"/>
    <property type="project" value="TreeGrafter"/>
</dbReference>
<evidence type="ECO:0000256" key="2">
    <source>
        <dbReference type="ARBA" id="ARBA00022490"/>
    </source>
</evidence>
<proteinExistence type="predicted"/>
<evidence type="ECO:0000256" key="1">
    <source>
        <dbReference type="ARBA" id="ARBA00004496"/>
    </source>
</evidence>
<name>A0A1I7EJG3_9BURK</name>
<feature type="DNA-binding region" description="OmpR/PhoB-type" evidence="9">
    <location>
        <begin position="124"/>
        <end position="218"/>
    </location>
</feature>
<dbReference type="GO" id="GO:0006355">
    <property type="term" value="P:regulation of DNA-templated transcription"/>
    <property type="evidence" value="ECO:0007669"/>
    <property type="project" value="InterPro"/>
</dbReference>
<evidence type="ECO:0000256" key="9">
    <source>
        <dbReference type="PROSITE-ProRule" id="PRU01091"/>
    </source>
</evidence>
<dbReference type="GO" id="GO:0000976">
    <property type="term" value="F:transcription cis-regulatory region binding"/>
    <property type="evidence" value="ECO:0007669"/>
    <property type="project" value="TreeGrafter"/>
</dbReference>
<sequence length="220" mass="23938">MRLLLVEDDAMIAESVLDALRGLGHAVDWAEDGRAGELALGNDVYDLVLLDLGLPKLDGLTVLRGYRASGGGAAVIIMTAQDAVTDRISGLDAGADDYLIKPFDLNELAARVRALLRRRVGQSRPVYSHGALVLDEVSCEVTLRGVPVHLVAREFSLLRALIDEPGKVFSKTELEEKLYGWNEEIGSNTIEVHVHNLRKKLGAEQIMTIRGIGYRLAGAE</sequence>
<evidence type="ECO:0000256" key="3">
    <source>
        <dbReference type="ARBA" id="ARBA00022553"/>
    </source>
</evidence>
<feature type="modified residue" description="4-aspartylphosphate" evidence="8">
    <location>
        <position position="51"/>
    </location>
</feature>
<dbReference type="Proteomes" id="UP000198844">
    <property type="component" value="Unassembled WGS sequence"/>
</dbReference>
<evidence type="ECO:0000313" key="13">
    <source>
        <dbReference type="Proteomes" id="UP000198844"/>
    </source>
</evidence>
<dbReference type="Gene3D" id="3.40.50.2300">
    <property type="match status" value="1"/>
</dbReference>
<protein>
    <submittedName>
        <fullName evidence="12">Two-component system, OmpR family, response regulator QseB</fullName>
    </submittedName>
</protein>
<dbReference type="OrthoDB" id="9085930at2"/>
<keyword evidence="3 8" id="KW-0597">Phosphoprotein</keyword>
<organism evidence="12 13">
    <name type="scientific">Paraburkholderia aspalathi</name>
    <dbReference type="NCBI Taxonomy" id="1324617"/>
    <lineage>
        <taxon>Bacteria</taxon>
        <taxon>Pseudomonadati</taxon>
        <taxon>Pseudomonadota</taxon>
        <taxon>Betaproteobacteria</taxon>
        <taxon>Burkholderiales</taxon>
        <taxon>Burkholderiaceae</taxon>
        <taxon>Paraburkholderia</taxon>
    </lineage>
</organism>
<evidence type="ECO:0000256" key="7">
    <source>
        <dbReference type="ARBA" id="ARBA00023163"/>
    </source>
</evidence>
<accession>A0A1I7EJG3</accession>
<dbReference type="PANTHER" id="PTHR48111">
    <property type="entry name" value="REGULATOR OF RPOS"/>
    <property type="match status" value="1"/>
</dbReference>
<evidence type="ECO:0000259" key="11">
    <source>
        <dbReference type="PROSITE" id="PS51755"/>
    </source>
</evidence>
<feature type="domain" description="OmpR/PhoB-type" evidence="11">
    <location>
        <begin position="124"/>
        <end position="218"/>
    </location>
</feature>
<dbReference type="RefSeq" id="WP_093642405.1">
    <property type="nucleotide sequence ID" value="NZ_FPBH01000024.1"/>
</dbReference>
<comment type="subcellular location">
    <subcellularLocation>
        <location evidence="1">Cytoplasm</location>
    </subcellularLocation>
</comment>
<keyword evidence="5" id="KW-0805">Transcription regulation</keyword>
<keyword evidence="4" id="KW-0902">Two-component regulatory system</keyword>
<dbReference type="Gene3D" id="1.10.10.10">
    <property type="entry name" value="Winged helix-like DNA-binding domain superfamily/Winged helix DNA-binding domain"/>
    <property type="match status" value="1"/>
</dbReference>
<dbReference type="AlphaFoldDB" id="A0A1I7EJG3"/>
<dbReference type="InterPro" id="IPR001867">
    <property type="entry name" value="OmpR/PhoB-type_DNA-bd"/>
</dbReference>
<dbReference type="InterPro" id="IPR001789">
    <property type="entry name" value="Sig_transdc_resp-reg_receiver"/>
</dbReference>
<dbReference type="Pfam" id="PF00072">
    <property type="entry name" value="Response_reg"/>
    <property type="match status" value="1"/>
</dbReference>
<dbReference type="PANTHER" id="PTHR48111:SF35">
    <property type="entry name" value="TRANSCRIPTIONAL REGULATORY PROTEIN QSEB"/>
    <property type="match status" value="1"/>
</dbReference>
<evidence type="ECO:0000256" key="6">
    <source>
        <dbReference type="ARBA" id="ARBA00023125"/>
    </source>
</evidence>
<dbReference type="Pfam" id="PF00486">
    <property type="entry name" value="Trans_reg_C"/>
    <property type="match status" value="1"/>
</dbReference>
<feature type="domain" description="Response regulatory" evidence="10">
    <location>
        <begin position="2"/>
        <end position="116"/>
    </location>
</feature>
<dbReference type="SMART" id="SM00448">
    <property type="entry name" value="REC"/>
    <property type="match status" value="1"/>
</dbReference>
<keyword evidence="2" id="KW-0963">Cytoplasm</keyword>
<dbReference type="InterPro" id="IPR039420">
    <property type="entry name" value="WalR-like"/>
</dbReference>
<evidence type="ECO:0000313" key="12">
    <source>
        <dbReference type="EMBL" id="SFU24056.1"/>
    </source>
</evidence>
<dbReference type="PROSITE" id="PS50110">
    <property type="entry name" value="RESPONSE_REGULATORY"/>
    <property type="match status" value="1"/>
</dbReference>
<dbReference type="SUPFAM" id="SSF52172">
    <property type="entry name" value="CheY-like"/>
    <property type="match status" value="1"/>
</dbReference>
<keyword evidence="6 9" id="KW-0238">DNA-binding</keyword>
<dbReference type="CDD" id="cd00383">
    <property type="entry name" value="trans_reg_C"/>
    <property type="match status" value="1"/>
</dbReference>
<dbReference type="EMBL" id="FPBH01000024">
    <property type="protein sequence ID" value="SFU24056.1"/>
    <property type="molecule type" value="Genomic_DNA"/>
</dbReference>
<reference evidence="12 13" key="1">
    <citation type="submission" date="2016-10" db="EMBL/GenBank/DDBJ databases">
        <authorList>
            <person name="de Groot N.N."/>
        </authorList>
    </citation>
    <scope>NUCLEOTIDE SEQUENCE [LARGE SCALE GENOMIC DNA]</scope>
    <source>
        <strain evidence="12 13">LMG 27731</strain>
    </source>
</reference>
<dbReference type="InterPro" id="IPR036388">
    <property type="entry name" value="WH-like_DNA-bd_sf"/>
</dbReference>
<evidence type="ECO:0000256" key="8">
    <source>
        <dbReference type="PROSITE-ProRule" id="PRU00169"/>
    </source>
</evidence>
<evidence type="ECO:0000256" key="4">
    <source>
        <dbReference type="ARBA" id="ARBA00023012"/>
    </source>
</evidence>
<dbReference type="Gene3D" id="6.10.250.690">
    <property type="match status" value="1"/>
</dbReference>
<gene>
    <name evidence="12" type="ORF">SAMN05192563_1024126</name>
</gene>
<evidence type="ECO:0000259" key="10">
    <source>
        <dbReference type="PROSITE" id="PS50110"/>
    </source>
</evidence>
<keyword evidence="7" id="KW-0804">Transcription</keyword>